<comment type="caution">
    <text evidence="2">The sequence shown here is derived from an EMBL/GenBank/DDBJ whole genome shotgun (WGS) entry which is preliminary data.</text>
</comment>
<organism evidence="2 3">
    <name type="scientific">Allacma fusca</name>
    <dbReference type="NCBI Taxonomy" id="39272"/>
    <lineage>
        <taxon>Eukaryota</taxon>
        <taxon>Metazoa</taxon>
        <taxon>Ecdysozoa</taxon>
        <taxon>Arthropoda</taxon>
        <taxon>Hexapoda</taxon>
        <taxon>Collembola</taxon>
        <taxon>Symphypleona</taxon>
        <taxon>Sminthuridae</taxon>
        <taxon>Allacma</taxon>
    </lineage>
</organism>
<dbReference type="Proteomes" id="UP000708208">
    <property type="component" value="Unassembled WGS sequence"/>
</dbReference>
<dbReference type="CDD" id="cd20071">
    <property type="entry name" value="SET_SMYD"/>
    <property type="match status" value="1"/>
</dbReference>
<evidence type="ECO:0000313" key="2">
    <source>
        <dbReference type="EMBL" id="CAG7823507.1"/>
    </source>
</evidence>
<gene>
    <name evidence="2" type="ORF">AFUS01_LOCUS33721</name>
</gene>
<proteinExistence type="predicted"/>
<dbReference type="InterPro" id="IPR053010">
    <property type="entry name" value="SET_SmydA-8"/>
</dbReference>
<evidence type="ECO:0000313" key="3">
    <source>
        <dbReference type="Proteomes" id="UP000708208"/>
    </source>
</evidence>
<dbReference type="EMBL" id="CAJVCH010529758">
    <property type="protein sequence ID" value="CAG7823507.1"/>
    <property type="molecule type" value="Genomic_DNA"/>
</dbReference>
<sequence>MQHWFEIKKSEELGRYLVATKDIPARTVILREKPMVCGPADYDQNEELGSIPMCLGCFTRLVDDPDSRCSSCGWPVCGENCEQIAYHAENECELFTKNEIVFPPPHQWPISNKSILILRCYLLKTKRPDFFKDLLQFEDHNDIRKKKQYCINGDAMVLENMKYFLKDPDLELSEDEADEFLRISGIINVNAFTTMKEAQQRVTIVQCMFAIASLFAHSCVPNANWSIGDPPDLTMTIRTAMSIKKGEMITIPYSVRDNLCGTLQRLISTEDVAHFSCKCPRCEDPTEFGTAVSGIKCPTPSCQGYLLPVTSSDVNSVWKCRKIDGTPGDKEEEDVTTPCEFSAPVRRIVPILNKVDTRIEMIKKDFESLDKNEEIVFEALLMSLESLREDCEKIFHKNHYLIQEICLFIIKKRSKGFDMLGLRELEVVINHCEYLLEIANVLNPGYSGHRAMLQFYLSRALHFKARQLKILQEEKLMMGEERENEHGEILPLEDISKCGQIISELDSQIEALQREAFLYFDFDPDED</sequence>
<dbReference type="AlphaFoldDB" id="A0A8J2L0K1"/>
<keyword evidence="3" id="KW-1185">Reference proteome</keyword>
<dbReference type="OrthoDB" id="265717at2759"/>
<protein>
    <recommendedName>
        <fullName evidence="1">SET domain-containing protein</fullName>
    </recommendedName>
</protein>
<dbReference type="SMART" id="SM00317">
    <property type="entry name" value="SET"/>
    <property type="match status" value="1"/>
</dbReference>
<feature type="domain" description="SET" evidence="1">
    <location>
        <begin position="3"/>
        <end position="254"/>
    </location>
</feature>
<reference evidence="2" key="1">
    <citation type="submission" date="2021-06" db="EMBL/GenBank/DDBJ databases">
        <authorList>
            <person name="Hodson N. C."/>
            <person name="Mongue J. A."/>
            <person name="Jaron S. K."/>
        </authorList>
    </citation>
    <scope>NUCLEOTIDE SEQUENCE</scope>
</reference>
<dbReference type="PANTHER" id="PTHR46455">
    <property type="entry name" value="SET AND MYND DOMAIN CONTAINING, ARTHROPOD-SPECIFIC, MEMBER 4, ISOFORM A"/>
    <property type="match status" value="1"/>
</dbReference>
<dbReference type="InterPro" id="IPR001214">
    <property type="entry name" value="SET_dom"/>
</dbReference>
<dbReference type="PANTHER" id="PTHR46455:SF5">
    <property type="entry name" value="SET AND MYND DOMAIN CONTAINING, ARTHROPOD-SPECIFIC, MEMBER 4, ISOFORM A"/>
    <property type="match status" value="1"/>
</dbReference>
<dbReference type="Pfam" id="PF00856">
    <property type="entry name" value="SET"/>
    <property type="match status" value="1"/>
</dbReference>
<accession>A0A8J2L0K1</accession>
<name>A0A8J2L0K1_9HEXA</name>
<evidence type="ECO:0000259" key="1">
    <source>
        <dbReference type="PROSITE" id="PS50280"/>
    </source>
</evidence>
<dbReference type="PROSITE" id="PS50280">
    <property type="entry name" value="SET"/>
    <property type="match status" value="1"/>
</dbReference>